<reference evidence="2 3" key="1">
    <citation type="submission" date="2020-10" db="EMBL/GenBank/DDBJ databases">
        <title>The Coptis chinensis genome and diversification of protoberbering-type alkaloids.</title>
        <authorList>
            <person name="Wang B."/>
            <person name="Shu S."/>
            <person name="Song C."/>
            <person name="Liu Y."/>
        </authorList>
    </citation>
    <scope>NUCLEOTIDE SEQUENCE [LARGE SCALE GENOMIC DNA]</scope>
    <source>
        <strain evidence="2">HL-2020</strain>
        <tissue evidence="2">Leaf</tissue>
    </source>
</reference>
<organism evidence="2 3">
    <name type="scientific">Coptis chinensis</name>
    <dbReference type="NCBI Taxonomy" id="261450"/>
    <lineage>
        <taxon>Eukaryota</taxon>
        <taxon>Viridiplantae</taxon>
        <taxon>Streptophyta</taxon>
        <taxon>Embryophyta</taxon>
        <taxon>Tracheophyta</taxon>
        <taxon>Spermatophyta</taxon>
        <taxon>Magnoliopsida</taxon>
        <taxon>Ranunculales</taxon>
        <taxon>Ranunculaceae</taxon>
        <taxon>Coptidoideae</taxon>
        <taxon>Coptis</taxon>
    </lineage>
</organism>
<dbReference type="InterPro" id="IPR025558">
    <property type="entry name" value="DUF4283"/>
</dbReference>
<feature type="domain" description="DUF4283" evidence="1">
    <location>
        <begin position="80"/>
        <end position="156"/>
    </location>
</feature>
<dbReference type="Proteomes" id="UP000631114">
    <property type="component" value="Unassembled WGS sequence"/>
</dbReference>
<proteinExistence type="predicted"/>
<dbReference type="InterPro" id="IPR040256">
    <property type="entry name" value="At4g02000-like"/>
</dbReference>
<dbReference type="PANTHER" id="PTHR31286">
    <property type="entry name" value="GLYCINE-RICH CELL WALL STRUCTURAL PROTEIN 1.8-LIKE"/>
    <property type="match status" value="1"/>
</dbReference>
<comment type="caution">
    <text evidence="2">The sequence shown here is derived from an EMBL/GenBank/DDBJ whole genome shotgun (WGS) entry which is preliminary data.</text>
</comment>
<evidence type="ECO:0000259" key="1">
    <source>
        <dbReference type="Pfam" id="PF14111"/>
    </source>
</evidence>
<evidence type="ECO:0000313" key="3">
    <source>
        <dbReference type="Proteomes" id="UP000631114"/>
    </source>
</evidence>
<protein>
    <recommendedName>
        <fullName evidence="1">DUF4283 domain-containing protein</fullName>
    </recommendedName>
</protein>
<dbReference type="AlphaFoldDB" id="A0A835IMX3"/>
<gene>
    <name evidence="2" type="ORF">IFM89_010803</name>
</gene>
<accession>A0A835IMX3</accession>
<dbReference type="Pfam" id="PF14111">
    <property type="entry name" value="DUF4283"/>
    <property type="match status" value="1"/>
</dbReference>
<dbReference type="EMBL" id="JADFTS010000002">
    <property type="protein sequence ID" value="KAF9620144.1"/>
    <property type="molecule type" value="Genomic_DNA"/>
</dbReference>
<name>A0A835IMX3_9MAGN</name>
<sequence length="242" mass="28583">MILKYSMQENGFDLAFEILEEPIGKEYEFEVRITKYNYENGKDSSLTVSKLDKIEKHSQEIINGVTIIPKEIISNGVSMWEDYLVRFFLENRMFFPYVKQYLTKKWRIKRDFDMIADSYLYYFKFTNVEDKLFVMEAGLVYMAGNCFIVMPWSQKVERRRKTIKGIPIWVNHFDVPKELWSEEGLGVVASRLGKPLLMDEATASRRRIAFARVCVEIEISSELPQEFEIEMDKGDVRTIKVE</sequence>
<evidence type="ECO:0000313" key="2">
    <source>
        <dbReference type="EMBL" id="KAF9620144.1"/>
    </source>
</evidence>
<dbReference type="OrthoDB" id="1939300at2759"/>
<dbReference type="PANTHER" id="PTHR31286:SF165">
    <property type="entry name" value="DUF4283 DOMAIN-CONTAINING PROTEIN"/>
    <property type="match status" value="1"/>
</dbReference>
<keyword evidence="3" id="KW-1185">Reference proteome</keyword>